<organism evidence="3 4">
    <name type="scientific">Bifidobacterium longum subsp. infantis</name>
    <dbReference type="NCBI Taxonomy" id="1682"/>
    <lineage>
        <taxon>Bacteria</taxon>
        <taxon>Bacillati</taxon>
        <taxon>Actinomycetota</taxon>
        <taxon>Actinomycetes</taxon>
        <taxon>Bifidobacteriales</taxon>
        <taxon>Bifidobacteriaceae</taxon>
        <taxon>Bifidobacterium</taxon>
    </lineage>
</organism>
<evidence type="ECO:0000313" key="3">
    <source>
        <dbReference type="EMBL" id="THJ25705.1"/>
    </source>
</evidence>
<evidence type="ECO:0000313" key="4">
    <source>
        <dbReference type="Proteomes" id="UP000306697"/>
    </source>
</evidence>
<feature type="region of interest" description="Disordered" evidence="1">
    <location>
        <begin position="234"/>
        <end position="262"/>
    </location>
</feature>
<feature type="domain" description="Transposase IS204/IS1001/IS1096/IS1165 DDE" evidence="2">
    <location>
        <begin position="138"/>
        <end position="235"/>
    </location>
</feature>
<protein>
    <recommendedName>
        <fullName evidence="2">Transposase IS204/IS1001/IS1096/IS1165 DDE domain-containing protein</fullName>
    </recommendedName>
</protein>
<reference evidence="3 4" key="1">
    <citation type="submission" date="2019-04" db="EMBL/GenBank/DDBJ databases">
        <title>Genome Announcement To Ensure Probiotic Safety of Bifidobacterium longum subsp infantis UBBI-01.</title>
        <authorList>
            <person name="Sulthana A."/>
            <person name="Lakshmi S.G."/>
            <person name="Madempudi R.S."/>
        </authorList>
    </citation>
    <scope>NUCLEOTIDE SEQUENCE [LARGE SCALE GENOMIC DNA]</scope>
    <source>
        <strain evidence="3 4">UBBI-01</strain>
    </source>
</reference>
<dbReference type="Pfam" id="PF01610">
    <property type="entry name" value="DDE_Tnp_ISL3"/>
    <property type="match status" value="1"/>
</dbReference>
<dbReference type="EMBL" id="SSWL01000035">
    <property type="protein sequence ID" value="THJ25705.1"/>
    <property type="molecule type" value="Genomic_DNA"/>
</dbReference>
<dbReference type="AlphaFoldDB" id="A0A4S5B5D3"/>
<sequence>MSWPERLASRRIATVMTSSSSRRARCGEHGRRYDRLGACRWRHLDIDCTRLPPEHAPVRVTCAEHGVTVAMVPWARKKSAYTRDFERQVAWPGVHAPRSAVSSLMRVDRKSVGPIRKRVADDLRAERGAGLFDGLRSIGVDETSHRKGHTYMTVVIDHDRGRVIRMHDGHGEKVFDLFFRTLTPGRRASIGVVTGNGARWIDGCVFRRRPQTERILDGFHIVSRAADALDKVRTARLGGPARPAKASGTRSRAPGGPGSSPR</sequence>
<evidence type="ECO:0000256" key="1">
    <source>
        <dbReference type="SAM" id="MobiDB-lite"/>
    </source>
</evidence>
<proteinExistence type="predicted"/>
<comment type="caution">
    <text evidence="3">The sequence shown here is derived from an EMBL/GenBank/DDBJ whole genome shotgun (WGS) entry which is preliminary data.</text>
</comment>
<dbReference type="InterPro" id="IPR047951">
    <property type="entry name" value="Transpos_ISL3"/>
</dbReference>
<dbReference type="InterPro" id="IPR002560">
    <property type="entry name" value="Transposase_DDE"/>
</dbReference>
<dbReference type="Proteomes" id="UP000306697">
    <property type="component" value="Unassembled WGS sequence"/>
</dbReference>
<dbReference type="PANTHER" id="PTHR33498:SF1">
    <property type="entry name" value="TRANSPOSASE FOR INSERTION SEQUENCE ELEMENT IS1557"/>
    <property type="match status" value="1"/>
</dbReference>
<accession>A0A4S5B5D3</accession>
<gene>
    <name evidence="3" type="ORF">E6L38_12545</name>
</gene>
<name>A0A4S5B5D3_BIFLI</name>
<dbReference type="PANTHER" id="PTHR33498">
    <property type="entry name" value="TRANSPOSASE FOR INSERTION SEQUENCE ELEMENT IS1557"/>
    <property type="match status" value="1"/>
</dbReference>
<evidence type="ECO:0000259" key="2">
    <source>
        <dbReference type="Pfam" id="PF01610"/>
    </source>
</evidence>